<dbReference type="InterPro" id="IPR003651">
    <property type="entry name" value="Endonuclease3_FeS-loop_motif"/>
</dbReference>
<evidence type="ECO:0000256" key="10">
    <source>
        <dbReference type="ARBA" id="ARBA00023239"/>
    </source>
</evidence>
<evidence type="ECO:0000256" key="7">
    <source>
        <dbReference type="ARBA" id="ARBA00023014"/>
    </source>
</evidence>
<dbReference type="InterPro" id="IPR023170">
    <property type="entry name" value="HhH_base_excis_C"/>
</dbReference>
<evidence type="ECO:0000256" key="3">
    <source>
        <dbReference type="ARBA" id="ARBA00022723"/>
    </source>
</evidence>
<dbReference type="SUPFAM" id="SSF48150">
    <property type="entry name" value="DNA-glycosylase"/>
    <property type="match status" value="1"/>
</dbReference>
<proteinExistence type="inferred from homology"/>
<feature type="binding site" evidence="12">
    <location>
        <position position="207"/>
    </location>
    <ligand>
        <name>[4Fe-4S] cluster</name>
        <dbReference type="ChEBI" id="CHEBI:49883"/>
    </ligand>
</feature>
<dbReference type="Proteomes" id="UP000181969">
    <property type="component" value="Unassembled WGS sequence"/>
</dbReference>
<dbReference type="GO" id="GO:0006285">
    <property type="term" value="P:base-excision repair, AP site formation"/>
    <property type="evidence" value="ECO:0007669"/>
    <property type="project" value="TreeGrafter"/>
</dbReference>
<evidence type="ECO:0000256" key="12">
    <source>
        <dbReference type="HAMAP-Rule" id="MF_00942"/>
    </source>
</evidence>
<accession>A0A098CZH5</accession>
<keyword evidence="7 12" id="KW-0411">Iron-sulfur</keyword>
<comment type="catalytic activity">
    <reaction evidence="12">
        <text>2'-deoxyribonucleotide-(2'-deoxyribose 5'-phosphate)-2'-deoxyribonucleotide-DNA = a 3'-end 2'-deoxyribonucleotide-(2,3-dehydro-2,3-deoxyribose 5'-phosphate)-DNA + a 5'-end 5'-phospho-2'-deoxyribonucleoside-DNA + H(+)</text>
        <dbReference type="Rhea" id="RHEA:66592"/>
        <dbReference type="Rhea" id="RHEA-COMP:13180"/>
        <dbReference type="Rhea" id="RHEA-COMP:16897"/>
        <dbReference type="Rhea" id="RHEA-COMP:17067"/>
        <dbReference type="ChEBI" id="CHEBI:15378"/>
        <dbReference type="ChEBI" id="CHEBI:136412"/>
        <dbReference type="ChEBI" id="CHEBI:157695"/>
        <dbReference type="ChEBI" id="CHEBI:167181"/>
        <dbReference type="EC" id="4.2.99.18"/>
    </reaction>
</comment>
<feature type="binding site" evidence="12">
    <location>
        <position position="204"/>
    </location>
    <ligand>
        <name>[4Fe-4S] cluster</name>
        <dbReference type="ChEBI" id="CHEBI:49883"/>
    </ligand>
</feature>
<keyword evidence="2 12" id="KW-0004">4Fe-4S</keyword>
<keyword evidence="11 12" id="KW-0326">Glycosidase</keyword>
<dbReference type="SMART" id="SM00478">
    <property type="entry name" value="ENDO3c"/>
    <property type="match status" value="1"/>
</dbReference>
<reference evidence="13 14" key="1">
    <citation type="submission" date="2016-10" db="EMBL/GenBank/DDBJ databases">
        <authorList>
            <person name="de Groot N.N."/>
        </authorList>
    </citation>
    <scope>NUCLEOTIDE SEQUENCE [LARGE SCALE GENOMIC DNA]</scope>
    <source>
        <strain evidence="13 14">M79</strain>
    </source>
</reference>
<keyword evidence="10 12" id="KW-0456">Lyase</keyword>
<dbReference type="eggNOG" id="COG0177">
    <property type="taxonomic scope" value="Bacteria"/>
</dbReference>
<dbReference type="InterPro" id="IPR005759">
    <property type="entry name" value="Nth"/>
</dbReference>
<dbReference type="InterPro" id="IPR000445">
    <property type="entry name" value="HhH_motif"/>
</dbReference>
<dbReference type="Gene3D" id="1.10.340.30">
    <property type="entry name" value="Hypothetical protein, domain 2"/>
    <property type="match status" value="1"/>
</dbReference>
<protein>
    <recommendedName>
        <fullName evidence="12">Endonuclease III</fullName>
        <ecNumber evidence="12">4.2.99.18</ecNumber>
    </recommendedName>
    <alternativeName>
        <fullName evidence="12">DNA-(apurinic or apyrimidinic site) lyase</fullName>
    </alternativeName>
</protein>
<feature type="binding site" evidence="12">
    <location>
        <position position="213"/>
    </location>
    <ligand>
        <name>[4Fe-4S] cluster</name>
        <dbReference type="ChEBI" id="CHEBI:49883"/>
    </ligand>
</feature>
<dbReference type="FunFam" id="1.10.1670.10:FF:000001">
    <property type="entry name" value="Endonuclease III"/>
    <property type="match status" value="1"/>
</dbReference>
<keyword evidence="3 12" id="KW-0479">Metal-binding</keyword>
<evidence type="ECO:0000256" key="4">
    <source>
        <dbReference type="ARBA" id="ARBA00022763"/>
    </source>
</evidence>
<dbReference type="EMBL" id="FOTJ01000001">
    <property type="protein sequence ID" value="SFL09161.1"/>
    <property type="molecule type" value="Genomic_DNA"/>
</dbReference>
<evidence type="ECO:0000256" key="2">
    <source>
        <dbReference type="ARBA" id="ARBA00022485"/>
    </source>
</evidence>
<dbReference type="AlphaFoldDB" id="A0A098CZH5"/>
<evidence type="ECO:0000256" key="6">
    <source>
        <dbReference type="ARBA" id="ARBA00023004"/>
    </source>
</evidence>
<evidence type="ECO:0000313" key="13">
    <source>
        <dbReference type="EMBL" id="SFL09161.1"/>
    </source>
</evidence>
<dbReference type="SMART" id="SM00525">
    <property type="entry name" value="FES"/>
    <property type="match status" value="1"/>
</dbReference>
<comment type="cofactor">
    <cofactor evidence="12">
        <name>[4Fe-4S] cluster</name>
        <dbReference type="ChEBI" id="CHEBI:49883"/>
    </cofactor>
    <text evidence="12">Binds 1 [4Fe-4S] cluster.</text>
</comment>
<dbReference type="CDD" id="cd00056">
    <property type="entry name" value="ENDO3c"/>
    <property type="match status" value="1"/>
</dbReference>
<dbReference type="Pfam" id="PF00730">
    <property type="entry name" value="HhH-GPD"/>
    <property type="match status" value="1"/>
</dbReference>
<sequence length="222" mass="24930">MGPGTENNMLSKKRFLEALDIIVAMFPEAHGELEWETPFQLLIATILSAQATDKGVNKATPGLFAKYPDPESLAQADIADVEQCIRTIGLYKTKAKNIVKTSQMLVENFNSELPRDKKLLQTLPGVGRKTANVVLGETYGIPGIAVDTHVERISKRLDIVPQKASVLEVEEKLMKLIPEERWVESHHHLIFFGRYHCTARAPKCEECPVLEYCKFGKKNLNE</sequence>
<dbReference type="PIRSF" id="PIRSF001435">
    <property type="entry name" value="Nth"/>
    <property type="match status" value="1"/>
</dbReference>
<dbReference type="Pfam" id="PF00633">
    <property type="entry name" value="HHH"/>
    <property type="match status" value="1"/>
</dbReference>
<dbReference type="PANTHER" id="PTHR10359:SF18">
    <property type="entry name" value="ENDONUCLEASE III"/>
    <property type="match status" value="1"/>
</dbReference>
<dbReference type="FunFam" id="1.10.340.30:FF:000001">
    <property type="entry name" value="Endonuclease III"/>
    <property type="match status" value="1"/>
</dbReference>
<evidence type="ECO:0000256" key="11">
    <source>
        <dbReference type="ARBA" id="ARBA00023295"/>
    </source>
</evidence>
<comment type="function">
    <text evidence="12">DNA repair enzyme that has both DNA N-glycosylase activity and AP-lyase activity. The DNA N-glycosylase activity releases various damaged pyrimidines from DNA by cleaving the N-glycosidic bond, leaving an AP (apurinic/apyrimidinic) site. The AP-lyase activity cleaves the phosphodiester bond 3' to the AP site by a beta-elimination, leaving a 3'-terminal unsaturated sugar and a product with a terminal 5'-phosphate.</text>
</comment>
<keyword evidence="13" id="KW-0255">Endonuclease</keyword>
<dbReference type="GO" id="GO:0140078">
    <property type="term" value="F:class I DNA-(apurinic or apyrimidinic site) endonuclease activity"/>
    <property type="evidence" value="ECO:0007669"/>
    <property type="project" value="UniProtKB-EC"/>
</dbReference>
<dbReference type="GO" id="GO:0003677">
    <property type="term" value="F:DNA binding"/>
    <property type="evidence" value="ECO:0007669"/>
    <property type="project" value="UniProtKB-UniRule"/>
</dbReference>
<evidence type="ECO:0000256" key="8">
    <source>
        <dbReference type="ARBA" id="ARBA00023125"/>
    </source>
</evidence>
<name>A0A098CZH5_9LACT</name>
<keyword evidence="5 12" id="KW-0378">Hydrolase</keyword>
<evidence type="ECO:0000256" key="5">
    <source>
        <dbReference type="ARBA" id="ARBA00022801"/>
    </source>
</evidence>
<evidence type="ECO:0000256" key="9">
    <source>
        <dbReference type="ARBA" id="ARBA00023204"/>
    </source>
</evidence>
<dbReference type="HAMAP" id="MF_00942">
    <property type="entry name" value="Nth"/>
    <property type="match status" value="1"/>
</dbReference>
<dbReference type="Pfam" id="PF10576">
    <property type="entry name" value="EndIII_4Fe-2S"/>
    <property type="match status" value="1"/>
</dbReference>
<dbReference type="GO" id="GO:0046872">
    <property type="term" value="F:metal ion binding"/>
    <property type="evidence" value="ECO:0007669"/>
    <property type="project" value="UniProtKB-KW"/>
</dbReference>
<dbReference type="EC" id="4.2.99.18" evidence="12"/>
<keyword evidence="13" id="KW-0540">Nuclease</keyword>
<dbReference type="GO" id="GO:0051539">
    <property type="term" value="F:4 iron, 4 sulfur cluster binding"/>
    <property type="evidence" value="ECO:0007669"/>
    <property type="project" value="UniProtKB-UniRule"/>
</dbReference>
<dbReference type="PANTHER" id="PTHR10359">
    <property type="entry name" value="A/G-SPECIFIC ADENINE GLYCOSYLASE/ENDONUCLEASE III"/>
    <property type="match status" value="1"/>
</dbReference>
<gene>
    <name evidence="12" type="primary">nth</name>
    <name evidence="13" type="ORF">SAMN05216438_101197</name>
</gene>
<organism evidence="13 14">
    <name type="scientific">Lactococcus garvieae</name>
    <dbReference type="NCBI Taxonomy" id="1363"/>
    <lineage>
        <taxon>Bacteria</taxon>
        <taxon>Bacillati</taxon>
        <taxon>Bacillota</taxon>
        <taxon>Bacilli</taxon>
        <taxon>Lactobacillales</taxon>
        <taxon>Streptococcaceae</taxon>
        <taxon>Lactococcus</taxon>
    </lineage>
</organism>
<keyword evidence="8 12" id="KW-0238">DNA-binding</keyword>
<keyword evidence="6 12" id="KW-0408">Iron</keyword>
<keyword evidence="9 12" id="KW-0234">DNA repair</keyword>
<keyword evidence="4 12" id="KW-0227">DNA damage</keyword>
<comment type="similarity">
    <text evidence="1 12">Belongs to the Nth/MutY family.</text>
</comment>
<dbReference type="Gene3D" id="1.10.1670.10">
    <property type="entry name" value="Helix-hairpin-Helix base-excision DNA repair enzymes (C-terminal)"/>
    <property type="match status" value="1"/>
</dbReference>
<dbReference type="InterPro" id="IPR003265">
    <property type="entry name" value="HhH-GPD_domain"/>
</dbReference>
<evidence type="ECO:0000313" key="14">
    <source>
        <dbReference type="Proteomes" id="UP000181969"/>
    </source>
</evidence>
<dbReference type="GO" id="GO:0019104">
    <property type="term" value="F:DNA N-glycosylase activity"/>
    <property type="evidence" value="ECO:0007669"/>
    <property type="project" value="UniProtKB-UniRule"/>
</dbReference>
<dbReference type="NCBIfam" id="TIGR01083">
    <property type="entry name" value="nth"/>
    <property type="match status" value="1"/>
</dbReference>
<evidence type="ECO:0000256" key="1">
    <source>
        <dbReference type="ARBA" id="ARBA00008343"/>
    </source>
</evidence>
<dbReference type="InterPro" id="IPR011257">
    <property type="entry name" value="DNA_glycosylase"/>
</dbReference>
<feature type="binding site" evidence="12">
    <location>
        <position position="197"/>
    </location>
    <ligand>
        <name>[4Fe-4S] cluster</name>
        <dbReference type="ChEBI" id="CHEBI:49883"/>
    </ligand>
</feature>